<organism evidence="1 2">
    <name type="scientific">Dichanthelium oligosanthes</name>
    <dbReference type="NCBI Taxonomy" id="888268"/>
    <lineage>
        <taxon>Eukaryota</taxon>
        <taxon>Viridiplantae</taxon>
        <taxon>Streptophyta</taxon>
        <taxon>Embryophyta</taxon>
        <taxon>Tracheophyta</taxon>
        <taxon>Spermatophyta</taxon>
        <taxon>Magnoliopsida</taxon>
        <taxon>Liliopsida</taxon>
        <taxon>Poales</taxon>
        <taxon>Poaceae</taxon>
        <taxon>PACMAD clade</taxon>
        <taxon>Panicoideae</taxon>
        <taxon>Panicodae</taxon>
        <taxon>Paniceae</taxon>
        <taxon>Dichantheliinae</taxon>
        <taxon>Dichanthelium</taxon>
    </lineage>
</organism>
<dbReference type="Proteomes" id="UP000095767">
    <property type="component" value="Unassembled WGS sequence"/>
</dbReference>
<sequence length="222" mass="24853">LASSTRTVPRLLSTCGSITRTKSVAWHRASHPCQNCYHSLAAKRATIQPDRCPLAPLFRVFVQASTFMSLLHPKTASWSSAVTQKMAKVIPDLMWYVYAIVSVDLTYGLQPDSCALLVTDDVSLDGQMSRSFRLVAVWTTGNRFFYFYYCSKTRSWWKPSTSPEIMPGLFVVSSSASAGHGCIHWLCRNLKSSMVTYVVTLHEQRAKSCWQIPQMGAFCCSS</sequence>
<dbReference type="OrthoDB" id="657959at2759"/>
<evidence type="ECO:0000313" key="2">
    <source>
        <dbReference type="Proteomes" id="UP000095767"/>
    </source>
</evidence>
<protein>
    <submittedName>
        <fullName evidence="1">Uncharacterized protein</fullName>
    </submittedName>
</protein>
<dbReference type="AlphaFoldDB" id="A0A1E5UT88"/>
<gene>
    <name evidence="1" type="ORF">BAE44_0022900</name>
</gene>
<dbReference type="EMBL" id="LWDX02064114">
    <property type="protein sequence ID" value="OEL16080.1"/>
    <property type="molecule type" value="Genomic_DNA"/>
</dbReference>
<reference evidence="1 2" key="1">
    <citation type="submission" date="2016-09" db="EMBL/GenBank/DDBJ databases">
        <title>The draft genome of Dichanthelium oligosanthes: A C3 panicoid grass species.</title>
        <authorList>
            <person name="Studer A.J."/>
            <person name="Schnable J.C."/>
            <person name="Brutnell T.P."/>
        </authorList>
    </citation>
    <scope>NUCLEOTIDE SEQUENCE [LARGE SCALE GENOMIC DNA]</scope>
    <source>
        <strain evidence="2">cv. Kellogg 1175</strain>
        <tissue evidence="1">Leaf</tissue>
    </source>
</reference>
<feature type="non-terminal residue" evidence="1">
    <location>
        <position position="1"/>
    </location>
</feature>
<keyword evidence="2" id="KW-1185">Reference proteome</keyword>
<name>A0A1E5UT88_9POAL</name>
<evidence type="ECO:0000313" key="1">
    <source>
        <dbReference type="EMBL" id="OEL16080.1"/>
    </source>
</evidence>
<accession>A0A1E5UT88</accession>
<comment type="caution">
    <text evidence="1">The sequence shown here is derived from an EMBL/GenBank/DDBJ whole genome shotgun (WGS) entry which is preliminary data.</text>
</comment>
<proteinExistence type="predicted"/>